<keyword evidence="3 5" id="KW-0238">DNA-binding</keyword>
<protein>
    <submittedName>
        <fullName evidence="7">SARP family transcriptional regulator</fullName>
    </submittedName>
</protein>
<dbReference type="InterPro" id="IPR016032">
    <property type="entry name" value="Sig_transdc_resp-reg_C-effctor"/>
</dbReference>
<gene>
    <name evidence="7" type="ORF">Ahu01nite_000560</name>
</gene>
<dbReference type="SMART" id="SM01043">
    <property type="entry name" value="BTAD"/>
    <property type="match status" value="1"/>
</dbReference>
<keyword evidence="2" id="KW-0805">Transcription regulation</keyword>
<dbReference type="RefSeq" id="WP_203834274.1">
    <property type="nucleotide sequence ID" value="NZ_BAAATV010000001.1"/>
</dbReference>
<dbReference type="Gene3D" id="1.25.40.10">
    <property type="entry name" value="Tetratricopeptide repeat domain"/>
    <property type="match status" value="2"/>
</dbReference>
<evidence type="ECO:0000256" key="2">
    <source>
        <dbReference type="ARBA" id="ARBA00023015"/>
    </source>
</evidence>
<dbReference type="SMART" id="SM00862">
    <property type="entry name" value="Trans_reg_C"/>
    <property type="match status" value="1"/>
</dbReference>
<keyword evidence="4" id="KW-0804">Transcription</keyword>
<dbReference type="PANTHER" id="PTHR35807">
    <property type="entry name" value="TRANSCRIPTIONAL REGULATOR REDD-RELATED"/>
    <property type="match status" value="1"/>
</dbReference>
<dbReference type="Gene3D" id="1.10.10.10">
    <property type="entry name" value="Winged helix-like DNA-binding domain superfamily/Winged helix DNA-binding domain"/>
    <property type="match status" value="1"/>
</dbReference>
<comment type="similarity">
    <text evidence="1">Belongs to the AfsR/DnrI/RedD regulatory family.</text>
</comment>
<comment type="caution">
    <text evidence="7">The sequence shown here is derived from an EMBL/GenBank/DDBJ whole genome shotgun (WGS) entry which is preliminary data.</text>
</comment>
<evidence type="ECO:0000256" key="5">
    <source>
        <dbReference type="PROSITE-ProRule" id="PRU01091"/>
    </source>
</evidence>
<dbReference type="PROSITE" id="PS51755">
    <property type="entry name" value="OMPR_PHOB"/>
    <property type="match status" value="1"/>
</dbReference>
<accession>A0ABQ3ZEG1</accession>
<dbReference type="SUPFAM" id="SSF52540">
    <property type="entry name" value="P-loop containing nucleoside triphosphate hydrolases"/>
    <property type="match status" value="1"/>
</dbReference>
<dbReference type="PANTHER" id="PTHR35807:SF1">
    <property type="entry name" value="TRANSCRIPTIONAL REGULATOR REDD"/>
    <property type="match status" value="1"/>
</dbReference>
<feature type="domain" description="OmpR/PhoB-type" evidence="6">
    <location>
        <begin position="1"/>
        <end position="98"/>
    </location>
</feature>
<dbReference type="InterPro" id="IPR001867">
    <property type="entry name" value="OmpR/PhoB-type_DNA-bd"/>
</dbReference>
<dbReference type="Pfam" id="PF03704">
    <property type="entry name" value="BTAD"/>
    <property type="match status" value="1"/>
</dbReference>
<dbReference type="Pfam" id="PF00486">
    <property type="entry name" value="Trans_reg_C"/>
    <property type="match status" value="1"/>
</dbReference>
<dbReference type="EMBL" id="BOMN01000001">
    <property type="protein sequence ID" value="GIE16954.1"/>
    <property type="molecule type" value="Genomic_DNA"/>
</dbReference>
<evidence type="ECO:0000256" key="4">
    <source>
        <dbReference type="ARBA" id="ARBA00023163"/>
    </source>
</evidence>
<name>A0ABQ3ZEG1_9ACTN</name>
<dbReference type="InterPro" id="IPR036388">
    <property type="entry name" value="WH-like_DNA-bd_sf"/>
</dbReference>
<reference evidence="7 8" key="1">
    <citation type="submission" date="2021-01" db="EMBL/GenBank/DDBJ databases">
        <title>Whole genome shotgun sequence of Actinoplanes humidus NBRC 14915.</title>
        <authorList>
            <person name="Komaki H."/>
            <person name="Tamura T."/>
        </authorList>
    </citation>
    <scope>NUCLEOTIDE SEQUENCE [LARGE SCALE GENOMIC DNA]</scope>
    <source>
        <strain evidence="7 8">NBRC 14915</strain>
    </source>
</reference>
<evidence type="ECO:0000259" key="6">
    <source>
        <dbReference type="PROSITE" id="PS51755"/>
    </source>
</evidence>
<dbReference type="PRINTS" id="PR00364">
    <property type="entry name" value="DISEASERSIST"/>
</dbReference>
<evidence type="ECO:0000313" key="7">
    <source>
        <dbReference type="EMBL" id="GIE16954.1"/>
    </source>
</evidence>
<dbReference type="SUPFAM" id="SSF46894">
    <property type="entry name" value="C-terminal effector domain of the bipartite response regulators"/>
    <property type="match status" value="1"/>
</dbReference>
<organism evidence="7 8">
    <name type="scientific">Winogradskya humida</name>
    <dbReference type="NCBI Taxonomy" id="113566"/>
    <lineage>
        <taxon>Bacteria</taxon>
        <taxon>Bacillati</taxon>
        <taxon>Actinomycetota</taxon>
        <taxon>Actinomycetes</taxon>
        <taxon>Micromonosporales</taxon>
        <taxon>Micromonosporaceae</taxon>
        <taxon>Winogradskya</taxon>
    </lineage>
</organism>
<dbReference type="InterPro" id="IPR027417">
    <property type="entry name" value="P-loop_NTPase"/>
</dbReference>
<dbReference type="Proteomes" id="UP000603200">
    <property type="component" value="Unassembled WGS sequence"/>
</dbReference>
<keyword evidence="8" id="KW-1185">Reference proteome</keyword>
<evidence type="ECO:0000256" key="3">
    <source>
        <dbReference type="ARBA" id="ARBA00023125"/>
    </source>
</evidence>
<sequence>MLHFQLLGPLRVARQGTELSLGPRQQRLILALLLARAGQVVLAGELTTLLWGDDPPASAANVVHRYVGALRRLLEPELPTRAGGQWITSEPGGYRLHPGDATVDLLTFRELSKPGAGLDALLAALALWHGRCAAGLEATHPVFVAVDREHAVVAAEAARTALKDHRPADVLPALHQAVTWEPLNETLHARLMLVLAADGRQAEAIGLYQQLRQRLDAELGVHPGADLENASREVLRAVERPPAVSALVRPAQLPPDLPGFGGRDALLRELTELVRAEHRTVAIDGMPGVGKTSLAVHLAHGSAAAFPDGVLFADLHGFDPAVAPSGAAEVLQGFLEALGVPLSRIPAGTDARAGQFRSVLAGRRVLIVLDNAHDVTQVRPLLPGEGASTVVVTSRRRLTGLATGAGARLFTLDVPDAQEARALLAARLGEHRAAAEPAALEEVAERCGRLPLALAIVAARASMAPHWPLSAIAAELRDTRAILDAFSDDDLTEDLRAVFSWSHRMLSPAAARLFRLLALHPGPELTVPAAASLAAESTALTRTLLSELARIGLAGRLPEDRYRIHDLVRAYALELLDDNLEREAAVARILSHYTWTVAAVDAVLLRRPPSYLPEPAPPGVAVTEFAEPRDALAWCVTHRDVLRAVTHQAADRKDARAACVLAVCLSAFYQRQGWWNDWADVSRTALDAATIAGDVEASAFAERSLAGAYNFLGDHDTALRHLVSADVHFAKLGRADERARVLINIGSVRRHLGAYEQSLVAHLEALTLIRDLGRTDLEPAAMGQTALAHVELGHYADALTLLRAAETMFHDRGDVNGQGIIDWNLGWTYRRSGDPLTAIDHYAHAVTKLRQAGSRANLALCLIEYGDALDAAGRAESAIEAWLEALPDLTALESPAVLKARNRLAELGIPTA</sequence>
<proteinExistence type="inferred from homology"/>
<dbReference type="InterPro" id="IPR011990">
    <property type="entry name" value="TPR-like_helical_dom_sf"/>
</dbReference>
<dbReference type="SUPFAM" id="SSF48452">
    <property type="entry name" value="TPR-like"/>
    <property type="match status" value="2"/>
</dbReference>
<evidence type="ECO:0000256" key="1">
    <source>
        <dbReference type="ARBA" id="ARBA00005820"/>
    </source>
</evidence>
<dbReference type="Gene3D" id="3.40.50.300">
    <property type="entry name" value="P-loop containing nucleotide triphosphate hydrolases"/>
    <property type="match status" value="1"/>
</dbReference>
<dbReference type="InterPro" id="IPR005158">
    <property type="entry name" value="BTAD"/>
</dbReference>
<feature type="DNA-binding region" description="OmpR/PhoB-type" evidence="5">
    <location>
        <begin position="1"/>
        <end position="98"/>
    </location>
</feature>
<dbReference type="InterPro" id="IPR051677">
    <property type="entry name" value="AfsR-DnrI-RedD_regulator"/>
</dbReference>
<evidence type="ECO:0000313" key="8">
    <source>
        <dbReference type="Proteomes" id="UP000603200"/>
    </source>
</evidence>